<reference evidence="6 7" key="1">
    <citation type="submission" date="2016-07" db="EMBL/GenBank/DDBJ databases">
        <title>Pervasive Adenine N6-methylation of Active Genes in Fungi.</title>
        <authorList>
            <consortium name="DOE Joint Genome Institute"/>
            <person name="Mondo S.J."/>
            <person name="Dannebaum R.O."/>
            <person name="Kuo R.C."/>
            <person name="Labutti K."/>
            <person name="Haridas S."/>
            <person name="Kuo A."/>
            <person name="Salamov A."/>
            <person name="Ahrendt S.R."/>
            <person name="Lipzen A."/>
            <person name="Sullivan W."/>
            <person name="Andreopoulos W.B."/>
            <person name="Clum A."/>
            <person name="Lindquist E."/>
            <person name="Daum C."/>
            <person name="Ramamoorthy G.K."/>
            <person name="Gryganskyi A."/>
            <person name="Culley D."/>
            <person name="Magnuson J.K."/>
            <person name="James T.Y."/>
            <person name="O'Malley M.A."/>
            <person name="Stajich J.E."/>
            <person name="Spatafora J.W."/>
            <person name="Visel A."/>
            <person name="Grigoriev I.V."/>
        </authorList>
    </citation>
    <scope>NUCLEOTIDE SEQUENCE [LARGE SCALE GENOMIC DNA]</scope>
    <source>
        <strain evidence="6 7">62-1032</strain>
    </source>
</reference>
<gene>
    <name evidence="6" type="ORF">BCR35DRAFT_350341</name>
</gene>
<feature type="domain" description="MYND-type" evidence="5">
    <location>
        <begin position="14"/>
        <end position="52"/>
    </location>
</feature>
<dbReference type="Proteomes" id="UP000193467">
    <property type="component" value="Unassembled WGS sequence"/>
</dbReference>
<keyword evidence="7" id="KW-1185">Reference proteome</keyword>
<dbReference type="STRING" id="106004.A0A1Y2G1E2"/>
<dbReference type="OrthoDB" id="3070273at2759"/>
<name>A0A1Y2G1E2_9BASI</name>
<dbReference type="Gene3D" id="6.10.140.2220">
    <property type="match status" value="1"/>
</dbReference>
<evidence type="ECO:0000259" key="5">
    <source>
        <dbReference type="PROSITE" id="PS50865"/>
    </source>
</evidence>
<dbReference type="Pfam" id="PF01753">
    <property type="entry name" value="zf-MYND"/>
    <property type="match status" value="1"/>
</dbReference>
<evidence type="ECO:0000256" key="3">
    <source>
        <dbReference type="ARBA" id="ARBA00022833"/>
    </source>
</evidence>
<dbReference type="EMBL" id="MCGR01000006">
    <property type="protein sequence ID" value="ORY89341.1"/>
    <property type="molecule type" value="Genomic_DNA"/>
</dbReference>
<evidence type="ECO:0000256" key="2">
    <source>
        <dbReference type="ARBA" id="ARBA00022771"/>
    </source>
</evidence>
<evidence type="ECO:0000256" key="1">
    <source>
        <dbReference type="ARBA" id="ARBA00022723"/>
    </source>
</evidence>
<comment type="caution">
    <text evidence="6">The sequence shown here is derived from an EMBL/GenBank/DDBJ whole genome shotgun (WGS) entry which is preliminary data.</text>
</comment>
<dbReference type="SUPFAM" id="SSF144232">
    <property type="entry name" value="HIT/MYND zinc finger-like"/>
    <property type="match status" value="1"/>
</dbReference>
<keyword evidence="1" id="KW-0479">Metal-binding</keyword>
<sequence length="331" mass="35346">MSSQAIPTSGSGACQVCKKEGETMRCSKCREVFYCSVDCQASDWKLGHKRTCKGVTKKASSPPLPSVALLLSEAHDAADTFHPIWHLVAPKLASLTTTTSPQAAVDLLESSTTFGALVVQGEIMFDSKDKALEQKLQKLVKSYTLRGGRAILLGGWIQAHDQLKPFAQGLGLKWEVGWYGRTSYEFNKSFNPLNGASLSPPLTPSALTHLSRPLQRTPSSGITLHPGYAKLPAHLRLRGSGRAPPPDKAIFTKSLSLWGVAPKDALYFPTPGARSSLGAELIEPTTALAAMARVGDGGWFGYVGDIEMDEEMAAAVLAMAGCVIKPGVLLP</sequence>
<dbReference type="PROSITE" id="PS01360">
    <property type="entry name" value="ZF_MYND_1"/>
    <property type="match status" value="1"/>
</dbReference>
<evidence type="ECO:0000313" key="7">
    <source>
        <dbReference type="Proteomes" id="UP000193467"/>
    </source>
</evidence>
<proteinExistence type="predicted"/>
<dbReference type="InterPro" id="IPR002893">
    <property type="entry name" value="Znf_MYND"/>
</dbReference>
<keyword evidence="2 4" id="KW-0863">Zinc-finger</keyword>
<evidence type="ECO:0000256" key="4">
    <source>
        <dbReference type="PROSITE-ProRule" id="PRU00134"/>
    </source>
</evidence>
<keyword evidence="3" id="KW-0862">Zinc</keyword>
<evidence type="ECO:0000313" key="6">
    <source>
        <dbReference type="EMBL" id="ORY89341.1"/>
    </source>
</evidence>
<protein>
    <recommendedName>
        <fullName evidence="5">MYND-type domain-containing protein</fullName>
    </recommendedName>
</protein>
<dbReference type="AlphaFoldDB" id="A0A1Y2G1E2"/>
<organism evidence="6 7">
    <name type="scientific">Leucosporidium creatinivorum</name>
    <dbReference type="NCBI Taxonomy" id="106004"/>
    <lineage>
        <taxon>Eukaryota</taxon>
        <taxon>Fungi</taxon>
        <taxon>Dikarya</taxon>
        <taxon>Basidiomycota</taxon>
        <taxon>Pucciniomycotina</taxon>
        <taxon>Microbotryomycetes</taxon>
        <taxon>Leucosporidiales</taxon>
        <taxon>Leucosporidium</taxon>
    </lineage>
</organism>
<dbReference type="PROSITE" id="PS50865">
    <property type="entry name" value="ZF_MYND_2"/>
    <property type="match status" value="1"/>
</dbReference>
<accession>A0A1Y2G1E2</accession>
<dbReference type="InParanoid" id="A0A1Y2G1E2"/>
<dbReference type="GO" id="GO:0008270">
    <property type="term" value="F:zinc ion binding"/>
    <property type="evidence" value="ECO:0007669"/>
    <property type="project" value="UniProtKB-KW"/>
</dbReference>